<dbReference type="KEGG" id="saqu:EJC51_28110"/>
<evidence type="ECO:0000256" key="1">
    <source>
        <dbReference type="SAM" id="MobiDB-lite"/>
    </source>
</evidence>
<reference evidence="2 3" key="1">
    <citation type="submission" date="2018-12" db="EMBL/GenBank/DDBJ databases">
        <authorList>
            <person name="Li K."/>
        </authorList>
    </citation>
    <scope>NUCLEOTIDE SEQUENCE [LARGE SCALE GENOMIC DNA]</scope>
    <source>
        <strain evidence="3">CR22</strain>
    </source>
</reference>
<evidence type="ECO:0000313" key="3">
    <source>
        <dbReference type="Proteomes" id="UP000280197"/>
    </source>
</evidence>
<dbReference type="AlphaFoldDB" id="A0A3Q9C3F9"/>
<dbReference type="EMBL" id="CP034463">
    <property type="protein sequence ID" value="AZP19591.1"/>
    <property type="molecule type" value="Genomic_DNA"/>
</dbReference>
<proteinExistence type="predicted"/>
<dbReference type="Proteomes" id="UP000280197">
    <property type="component" value="Chromosome"/>
</dbReference>
<dbReference type="RefSeq" id="WP_126273637.1">
    <property type="nucleotide sequence ID" value="NZ_CP034463.1"/>
</dbReference>
<accession>A0A3Q9C3F9</accession>
<evidence type="ECO:0000313" key="2">
    <source>
        <dbReference type="EMBL" id="AZP19591.1"/>
    </source>
</evidence>
<protein>
    <submittedName>
        <fullName evidence="2">Uncharacterized protein</fullName>
    </submittedName>
</protein>
<keyword evidence="3" id="KW-1185">Reference proteome</keyword>
<sequence length="202" mass="21966">MRNRSWIMAAVATAGVVVGAALYVDASETGHADVDVAASISPSPPAEDWCVGTRTSPADGDAPDDSPLNRTLARIDKLAAGRYADVYTGMGVDEDADAADVWRIPSYDFDTAACDAAEEGVKLRLHPADVDRRTLDALAERISEDMTRWDGTFQLREVGVDERGFVRVGVDDPKKAEPLVEKEFGPRYIEVEYVDQAYAAER</sequence>
<feature type="region of interest" description="Disordered" evidence="1">
    <location>
        <begin position="45"/>
        <end position="67"/>
    </location>
</feature>
<organism evidence="2 3">
    <name type="scientific">Streptomyces aquilus</name>
    <dbReference type="NCBI Taxonomy" id="2548456"/>
    <lineage>
        <taxon>Bacteria</taxon>
        <taxon>Bacillati</taxon>
        <taxon>Actinomycetota</taxon>
        <taxon>Actinomycetes</taxon>
        <taxon>Kitasatosporales</taxon>
        <taxon>Streptomycetaceae</taxon>
        <taxon>Streptomyces</taxon>
    </lineage>
</organism>
<gene>
    <name evidence="2" type="ORF">EJC51_28110</name>
</gene>
<name>A0A3Q9C3F9_9ACTN</name>